<dbReference type="SMART" id="SM00830">
    <property type="entry name" value="CM_2"/>
    <property type="match status" value="1"/>
</dbReference>
<dbReference type="InterPro" id="IPR051331">
    <property type="entry name" value="Chorismate_mutase-related"/>
</dbReference>
<dbReference type="PROSITE" id="PS51725">
    <property type="entry name" value="ABM"/>
    <property type="match status" value="1"/>
</dbReference>
<reference evidence="5" key="1">
    <citation type="journal article" date="2019" name="Int. J. Syst. Evol. Microbiol.">
        <title>The Global Catalogue of Microorganisms (GCM) 10K type strain sequencing project: providing services to taxonomists for standard genome sequencing and annotation.</title>
        <authorList>
            <consortium name="The Broad Institute Genomics Platform"/>
            <consortium name="The Broad Institute Genome Sequencing Center for Infectious Disease"/>
            <person name="Wu L."/>
            <person name="Ma J."/>
        </authorList>
    </citation>
    <scope>NUCLEOTIDE SEQUENCE [LARGE SCALE GENOMIC DNA]</scope>
    <source>
        <strain evidence="5">CGMCC 4.7371</strain>
    </source>
</reference>
<dbReference type="Proteomes" id="UP000655410">
    <property type="component" value="Unassembled WGS sequence"/>
</dbReference>
<keyword evidence="5" id="KW-1185">Reference proteome</keyword>
<evidence type="ECO:0000313" key="5">
    <source>
        <dbReference type="Proteomes" id="UP000655410"/>
    </source>
</evidence>
<evidence type="ECO:0008006" key="6">
    <source>
        <dbReference type="Google" id="ProtNLM"/>
    </source>
</evidence>
<dbReference type="InterPro" id="IPR036979">
    <property type="entry name" value="CM_dom_sf"/>
</dbReference>
<dbReference type="Gene3D" id="1.20.59.10">
    <property type="entry name" value="Chorismate mutase"/>
    <property type="match status" value="1"/>
</dbReference>
<dbReference type="InterPro" id="IPR007138">
    <property type="entry name" value="ABM_dom"/>
</dbReference>
<dbReference type="Pfam" id="PF01817">
    <property type="entry name" value="CM_2"/>
    <property type="match status" value="1"/>
</dbReference>
<evidence type="ECO:0000259" key="3">
    <source>
        <dbReference type="PROSITE" id="PS51725"/>
    </source>
</evidence>
<dbReference type="InterPro" id="IPR002701">
    <property type="entry name" value="CM_II_prokaryot"/>
</dbReference>
<accession>A0ABQ2N6H0</accession>
<dbReference type="RefSeq" id="WP_188782675.1">
    <property type="nucleotide sequence ID" value="NZ_BMNI01000001.1"/>
</dbReference>
<dbReference type="InterPro" id="IPR036263">
    <property type="entry name" value="Chorismate_II_sf"/>
</dbReference>
<evidence type="ECO:0000259" key="2">
    <source>
        <dbReference type="PROSITE" id="PS51168"/>
    </source>
</evidence>
<dbReference type="PROSITE" id="PS51168">
    <property type="entry name" value="CHORISMATE_MUT_2"/>
    <property type="match status" value="1"/>
</dbReference>
<comment type="caution">
    <text evidence="4">The sequence shown here is derived from an EMBL/GenBank/DDBJ whole genome shotgun (WGS) entry which is preliminary data.</text>
</comment>
<dbReference type="Pfam" id="PF03992">
    <property type="entry name" value="ABM"/>
    <property type="match status" value="1"/>
</dbReference>
<organism evidence="4 5">
    <name type="scientific">Nocardioides phosphati</name>
    <dbReference type="NCBI Taxonomy" id="1867775"/>
    <lineage>
        <taxon>Bacteria</taxon>
        <taxon>Bacillati</taxon>
        <taxon>Actinomycetota</taxon>
        <taxon>Actinomycetes</taxon>
        <taxon>Propionibacteriales</taxon>
        <taxon>Nocardioidaceae</taxon>
        <taxon>Nocardioides</taxon>
    </lineage>
</organism>
<dbReference type="PANTHER" id="PTHR38041:SF1">
    <property type="entry name" value="CHORISMATE MUTASE"/>
    <property type="match status" value="1"/>
</dbReference>
<feature type="domain" description="Chorismate mutase" evidence="2">
    <location>
        <begin position="104"/>
        <end position="196"/>
    </location>
</feature>
<dbReference type="Gene3D" id="3.30.70.100">
    <property type="match status" value="1"/>
</dbReference>
<feature type="domain" description="ABM" evidence="3">
    <location>
        <begin position="2"/>
        <end position="92"/>
    </location>
</feature>
<dbReference type="EMBL" id="BMNI01000001">
    <property type="protein sequence ID" value="GGO86302.1"/>
    <property type="molecule type" value="Genomic_DNA"/>
</dbReference>
<dbReference type="SUPFAM" id="SSF48600">
    <property type="entry name" value="Chorismate mutase II"/>
    <property type="match status" value="1"/>
</dbReference>
<protein>
    <recommendedName>
        <fullName evidence="6">Antibiotic biosynthesis monooxygenase</fullName>
    </recommendedName>
</protein>
<evidence type="ECO:0000313" key="4">
    <source>
        <dbReference type="EMBL" id="GGO86302.1"/>
    </source>
</evidence>
<name>A0ABQ2N6H0_9ACTN</name>
<proteinExistence type="predicted"/>
<dbReference type="PANTHER" id="PTHR38041">
    <property type="entry name" value="CHORISMATE MUTASE"/>
    <property type="match status" value="1"/>
</dbReference>
<gene>
    <name evidence="4" type="ORF">GCM10011584_08290</name>
</gene>
<dbReference type="SUPFAM" id="SSF54909">
    <property type="entry name" value="Dimeric alpha+beta barrel"/>
    <property type="match status" value="1"/>
</dbReference>
<evidence type="ECO:0000256" key="1">
    <source>
        <dbReference type="ARBA" id="ARBA00023235"/>
    </source>
</evidence>
<dbReference type="InterPro" id="IPR011008">
    <property type="entry name" value="Dimeric_a/b-barrel"/>
</dbReference>
<keyword evidence="1" id="KW-0413">Isomerase</keyword>
<sequence>MILEHVVLPVIPGHEPAFLSAFELARPLISCQPGFVDLELRRGVERPHEFLLLVRWESVTAHEDGFRTSPEYLEWKALLHHFYDPFPDVSHFALEPLAVEAAAAIAVTTLDEVRAGVDALDRQIIDLVAQRQQYVARAGELKRGQPRDAVRAPARVEEVVAKVRAQAEVAGASQTVVEATYRAMIGAFIELELGIHGG</sequence>